<reference evidence="1" key="1">
    <citation type="submission" date="2014-09" db="EMBL/GenBank/DDBJ databases">
        <authorList>
            <person name="Magalhaes I.L.F."/>
            <person name="Oliveira U."/>
            <person name="Santos F.R."/>
            <person name="Vidigal T.H.D.A."/>
            <person name="Brescovit A.D."/>
            <person name="Santos A.J."/>
        </authorList>
    </citation>
    <scope>NUCLEOTIDE SEQUENCE</scope>
    <source>
        <tissue evidence="1">Shoot tissue taken approximately 20 cm above the soil surface</tissue>
    </source>
</reference>
<name>A0A0A9C2X9_ARUDO</name>
<protein>
    <submittedName>
        <fullName evidence="1">Uncharacterized protein</fullName>
    </submittedName>
</protein>
<evidence type="ECO:0000313" key="1">
    <source>
        <dbReference type="EMBL" id="JAD70594.1"/>
    </source>
</evidence>
<dbReference type="AlphaFoldDB" id="A0A0A9C2X9"/>
<reference evidence="1" key="2">
    <citation type="journal article" date="2015" name="Data Brief">
        <title>Shoot transcriptome of the giant reed, Arundo donax.</title>
        <authorList>
            <person name="Barrero R.A."/>
            <person name="Guerrero F.D."/>
            <person name="Moolhuijzen P."/>
            <person name="Goolsby J.A."/>
            <person name="Tidwell J."/>
            <person name="Bellgard S.E."/>
            <person name="Bellgard M.I."/>
        </authorList>
    </citation>
    <scope>NUCLEOTIDE SEQUENCE</scope>
    <source>
        <tissue evidence="1">Shoot tissue taken approximately 20 cm above the soil surface</tissue>
    </source>
</reference>
<dbReference type="EMBL" id="GBRH01227301">
    <property type="protein sequence ID" value="JAD70594.1"/>
    <property type="molecule type" value="Transcribed_RNA"/>
</dbReference>
<accession>A0A0A9C2X9</accession>
<organism evidence="1">
    <name type="scientific">Arundo donax</name>
    <name type="common">Giant reed</name>
    <name type="synonym">Donax arundinaceus</name>
    <dbReference type="NCBI Taxonomy" id="35708"/>
    <lineage>
        <taxon>Eukaryota</taxon>
        <taxon>Viridiplantae</taxon>
        <taxon>Streptophyta</taxon>
        <taxon>Embryophyta</taxon>
        <taxon>Tracheophyta</taxon>
        <taxon>Spermatophyta</taxon>
        <taxon>Magnoliopsida</taxon>
        <taxon>Liliopsida</taxon>
        <taxon>Poales</taxon>
        <taxon>Poaceae</taxon>
        <taxon>PACMAD clade</taxon>
        <taxon>Arundinoideae</taxon>
        <taxon>Arundineae</taxon>
        <taxon>Arundo</taxon>
    </lineage>
</organism>
<sequence length="32" mass="3816">MSRSMHVLMIAHFPMVREKTRRFVIYVDHLGG</sequence>
<proteinExistence type="predicted"/>